<sequence>MKDLSKYIPFAEKACEFFTASPDNYHVVQNNVDKLKAAGYQQLSKREPFAGKLEPGGKYYYTFNRTTLVAFAVGKQYQPGNGFKIIGGHTDSPNLKVKPKSKASASGCVMLGVECYGGGLWHTWLDRDLGISGRVLVREGGKVVQKFVKINKPIARVSSLCIHLKTAEERKALTVNKETHLAPILGTAGILMDGVTKQLTGDQDFWQKSQDPLLLQLIAKELDIEVKDIADFELNLFDTQPACLGGINDEFLYSARLDNQATCFVSIESLTAYTNGADFENDCDISMVCLFDHEEVGSTSAHGAGSPIVSEAVRRISTALSPNPGVLDPDLYSASIRKSFIFSVDQAHAIHPNFPSKHEKNHSPYMNNGVVMKTNQNQRYTTNGVTGFIVREITRKAGIIPLQEFVVRNDCPCGSTIGPMLSANTGIRTVDAGMPQLSMHSCREVMGMVDLTNGHELFQAFFRYFREVDDDIEG</sequence>
<comment type="catalytic activity">
    <reaction evidence="1">
        <text>Release of an N-terminal aspartate or glutamate from a peptide, with a preference for aspartate.</text>
        <dbReference type="EC" id="3.4.11.21"/>
    </reaction>
</comment>
<protein>
    <recommendedName>
        <fullName evidence="4">aspartyl aminopeptidase</fullName>
        <ecNumber evidence="4">3.4.11.21</ecNumber>
    </recommendedName>
</protein>
<dbReference type="SUPFAM" id="SSF53187">
    <property type="entry name" value="Zn-dependent exopeptidases"/>
    <property type="match status" value="1"/>
</dbReference>
<dbReference type="Pfam" id="PF02127">
    <property type="entry name" value="Peptidase_M18"/>
    <property type="match status" value="1"/>
</dbReference>
<dbReference type="PANTHER" id="PTHR28570:SF3">
    <property type="entry name" value="ASPARTYL AMINOPEPTIDASE"/>
    <property type="match status" value="1"/>
</dbReference>
<dbReference type="InterPro" id="IPR023358">
    <property type="entry name" value="Peptidase_M18_dom2"/>
</dbReference>
<name>A0AAD3HC28_9STRA</name>
<evidence type="ECO:0000256" key="8">
    <source>
        <dbReference type="ARBA" id="ARBA00022801"/>
    </source>
</evidence>
<dbReference type="InterPro" id="IPR001948">
    <property type="entry name" value="Peptidase_M18"/>
</dbReference>
<evidence type="ECO:0000313" key="12">
    <source>
        <dbReference type="EMBL" id="GFH57679.1"/>
    </source>
</evidence>
<evidence type="ECO:0000256" key="1">
    <source>
        <dbReference type="ARBA" id="ARBA00001335"/>
    </source>
</evidence>
<evidence type="ECO:0000256" key="6">
    <source>
        <dbReference type="ARBA" id="ARBA00022670"/>
    </source>
</evidence>
<reference evidence="12 13" key="1">
    <citation type="journal article" date="2021" name="Sci. Rep.">
        <title>The genome of the diatom Chaetoceros tenuissimus carries an ancient integrated fragment of an extant virus.</title>
        <authorList>
            <person name="Hongo Y."/>
            <person name="Kimura K."/>
            <person name="Takaki Y."/>
            <person name="Yoshida Y."/>
            <person name="Baba S."/>
            <person name="Kobayashi G."/>
            <person name="Nagasaki K."/>
            <person name="Hano T."/>
            <person name="Tomaru Y."/>
        </authorList>
    </citation>
    <scope>NUCLEOTIDE SEQUENCE [LARGE SCALE GENOMIC DNA]</scope>
    <source>
        <strain evidence="12 13">NIES-3715</strain>
    </source>
</reference>
<keyword evidence="9 11" id="KW-0862">Zinc</keyword>
<dbReference type="Gene3D" id="3.40.630.10">
    <property type="entry name" value="Zn peptidases"/>
    <property type="match status" value="1"/>
</dbReference>
<keyword evidence="8 11" id="KW-0378">Hydrolase</keyword>
<dbReference type="GO" id="GO:0004177">
    <property type="term" value="F:aminopeptidase activity"/>
    <property type="evidence" value="ECO:0007669"/>
    <property type="project" value="UniProtKB-KW"/>
</dbReference>
<evidence type="ECO:0000256" key="2">
    <source>
        <dbReference type="ARBA" id="ARBA00001947"/>
    </source>
</evidence>
<dbReference type="CDD" id="cd05658">
    <property type="entry name" value="M18_DAP"/>
    <property type="match status" value="1"/>
</dbReference>
<evidence type="ECO:0000313" key="13">
    <source>
        <dbReference type="Proteomes" id="UP001054902"/>
    </source>
</evidence>
<comment type="cofactor">
    <cofactor evidence="2">
        <name>Zn(2+)</name>
        <dbReference type="ChEBI" id="CHEBI:29105"/>
    </cofactor>
</comment>
<dbReference type="GO" id="GO:0005737">
    <property type="term" value="C:cytoplasm"/>
    <property type="evidence" value="ECO:0007669"/>
    <property type="project" value="UniProtKB-ARBA"/>
</dbReference>
<dbReference type="Proteomes" id="UP001054902">
    <property type="component" value="Unassembled WGS sequence"/>
</dbReference>
<accession>A0AAD3HC28</accession>
<evidence type="ECO:0000256" key="7">
    <source>
        <dbReference type="ARBA" id="ARBA00022723"/>
    </source>
</evidence>
<dbReference type="GO" id="GO:0006508">
    <property type="term" value="P:proteolysis"/>
    <property type="evidence" value="ECO:0007669"/>
    <property type="project" value="UniProtKB-KW"/>
</dbReference>
<dbReference type="EC" id="3.4.11.21" evidence="4"/>
<dbReference type="GO" id="GO:0008270">
    <property type="term" value="F:zinc ion binding"/>
    <property type="evidence" value="ECO:0007669"/>
    <property type="project" value="InterPro"/>
</dbReference>
<organism evidence="12 13">
    <name type="scientific">Chaetoceros tenuissimus</name>
    <dbReference type="NCBI Taxonomy" id="426638"/>
    <lineage>
        <taxon>Eukaryota</taxon>
        <taxon>Sar</taxon>
        <taxon>Stramenopiles</taxon>
        <taxon>Ochrophyta</taxon>
        <taxon>Bacillariophyta</taxon>
        <taxon>Coscinodiscophyceae</taxon>
        <taxon>Chaetocerotophycidae</taxon>
        <taxon>Chaetocerotales</taxon>
        <taxon>Chaetocerotaceae</taxon>
        <taxon>Chaetoceros</taxon>
    </lineage>
</organism>
<comment type="similarity">
    <text evidence="3 11">Belongs to the peptidase M18 family.</text>
</comment>
<proteinExistence type="inferred from homology"/>
<keyword evidence="5 11" id="KW-0031">Aminopeptidase</keyword>
<keyword evidence="10 11" id="KW-0482">Metalloprotease</keyword>
<gene>
    <name evidence="12" type="ORF">CTEN210_14155</name>
</gene>
<evidence type="ECO:0000256" key="9">
    <source>
        <dbReference type="ARBA" id="ARBA00022833"/>
    </source>
</evidence>
<evidence type="ECO:0000256" key="10">
    <source>
        <dbReference type="ARBA" id="ARBA00023049"/>
    </source>
</evidence>
<dbReference type="FunFam" id="2.30.250.10:FF:000001">
    <property type="entry name" value="Aspartyl aminopeptidase 1"/>
    <property type="match status" value="1"/>
</dbReference>
<comment type="caution">
    <text evidence="12">The sequence shown here is derived from an EMBL/GenBank/DDBJ whole genome shotgun (WGS) entry which is preliminary data.</text>
</comment>
<keyword evidence="7 11" id="KW-0479">Metal-binding</keyword>
<dbReference type="EMBL" id="BLLK01000058">
    <property type="protein sequence ID" value="GFH57679.1"/>
    <property type="molecule type" value="Genomic_DNA"/>
</dbReference>
<dbReference type="NCBIfam" id="NF002759">
    <property type="entry name" value="PRK02813.1"/>
    <property type="match status" value="1"/>
</dbReference>
<evidence type="ECO:0000256" key="3">
    <source>
        <dbReference type="ARBA" id="ARBA00008290"/>
    </source>
</evidence>
<dbReference type="PRINTS" id="PR00932">
    <property type="entry name" value="AMINO1PTASE"/>
</dbReference>
<dbReference type="AlphaFoldDB" id="A0AAD3HC28"/>
<dbReference type="SUPFAM" id="SSF101821">
    <property type="entry name" value="Aminopeptidase/glucanase lid domain"/>
    <property type="match status" value="1"/>
</dbReference>
<dbReference type="Gene3D" id="2.30.250.10">
    <property type="entry name" value="Aminopeptidase i, Domain 2"/>
    <property type="match status" value="1"/>
</dbReference>
<keyword evidence="6 11" id="KW-0645">Protease</keyword>
<dbReference type="PANTHER" id="PTHR28570">
    <property type="entry name" value="ASPARTYL AMINOPEPTIDASE"/>
    <property type="match status" value="1"/>
</dbReference>
<dbReference type="GO" id="GO:0008237">
    <property type="term" value="F:metallopeptidase activity"/>
    <property type="evidence" value="ECO:0007669"/>
    <property type="project" value="UniProtKB-KW"/>
</dbReference>
<evidence type="ECO:0000256" key="11">
    <source>
        <dbReference type="RuleBase" id="RU004386"/>
    </source>
</evidence>
<keyword evidence="13" id="KW-1185">Reference proteome</keyword>
<evidence type="ECO:0000256" key="4">
    <source>
        <dbReference type="ARBA" id="ARBA00011965"/>
    </source>
</evidence>
<evidence type="ECO:0000256" key="5">
    <source>
        <dbReference type="ARBA" id="ARBA00022438"/>
    </source>
</evidence>